<organism evidence="5 6">
    <name type="scientific">Gemmobacter aquatilis</name>
    <dbReference type="NCBI Taxonomy" id="933059"/>
    <lineage>
        <taxon>Bacteria</taxon>
        <taxon>Pseudomonadati</taxon>
        <taxon>Pseudomonadota</taxon>
        <taxon>Alphaproteobacteria</taxon>
        <taxon>Rhodobacterales</taxon>
        <taxon>Paracoccaceae</taxon>
        <taxon>Gemmobacter</taxon>
    </lineage>
</organism>
<dbReference type="GO" id="GO:0070930">
    <property type="term" value="P:trans-translation-dependent protein tagging"/>
    <property type="evidence" value="ECO:0007669"/>
    <property type="project" value="TreeGrafter"/>
</dbReference>
<evidence type="ECO:0000313" key="6">
    <source>
        <dbReference type="Proteomes" id="UP000198761"/>
    </source>
</evidence>
<dbReference type="InterPro" id="IPR000037">
    <property type="entry name" value="SsrA-bd_prot"/>
</dbReference>
<dbReference type="PANTHER" id="PTHR30308">
    <property type="entry name" value="TMRNA-BINDING COMPONENT OF TRANS-TRANSLATION TAGGING COMPLEX"/>
    <property type="match status" value="1"/>
</dbReference>
<comment type="subcellular location">
    <subcellularLocation>
        <location evidence="3">Cytoplasm</location>
    </subcellularLocation>
    <text evidence="3">The tmRNA-SmpB complex associates with stalled 70S ribosomes.</text>
</comment>
<dbReference type="InterPro" id="IPR023620">
    <property type="entry name" value="SmpB"/>
</dbReference>
<dbReference type="NCBIfam" id="TIGR00086">
    <property type="entry name" value="smpB"/>
    <property type="match status" value="1"/>
</dbReference>
<evidence type="ECO:0000256" key="1">
    <source>
        <dbReference type="ARBA" id="ARBA00022490"/>
    </source>
</evidence>
<dbReference type="CDD" id="cd09294">
    <property type="entry name" value="SmpB"/>
    <property type="match status" value="1"/>
</dbReference>
<evidence type="ECO:0000256" key="2">
    <source>
        <dbReference type="ARBA" id="ARBA00022884"/>
    </source>
</evidence>
<dbReference type="Proteomes" id="UP000198761">
    <property type="component" value="Unassembled WGS sequence"/>
</dbReference>
<reference evidence="5 6" key="1">
    <citation type="submission" date="2016-10" db="EMBL/GenBank/DDBJ databases">
        <authorList>
            <person name="de Groot N.N."/>
        </authorList>
    </citation>
    <scope>NUCLEOTIDE SEQUENCE [LARGE SCALE GENOMIC DNA]</scope>
    <source>
        <strain evidence="5 6">DSM 3857</strain>
    </source>
</reference>
<keyword evidence="1 3" id="KW-0963">Cytoplasm</keyword>
<evidence type="ECO:0000256" key="3">
    <source>
        <dbReference type="HAMAP-Rule" id="MF_00023"/>
    </source>
</evidence>
<feature type="region of interest" description="Disordered" evidence="4">
    <location>
        <begin position="163"/>
        <end position="182"/>
    </location>
</feature>
<keyword evidence="2 3" id="KW-0694">RNA-binding</keyword>
<dbReference type="Pfam" id="PF01668">
    <property type="entry name" value="SmpB"/>
    <property type="match status" value="1"/>
</dbReference>
<sequence>MPRRAGGGKEADLDFRARLAYLGPIMAKKSDPNSKLIAENRRARFDYHIESDLEAGIMLYGSEVKSLRQGGSNLGESYASVEGGELWLINSYIAPYREAKTFGHEERRRRKLLVSRKELSRLWNATAREGMTIVPMSWYFNDRGLVKIKLGVAKGKKLADKRATEAKRDWDRQKQRLLKQNG</sequence>
<dbReference type="NCBIfam" id="NF003843">
    <property type="entry name" value="PRK05422.1"/>
    <property type="match status" value="1"/>
</dbReference>
<comment type="similarity">
    <text evidence="3">Belongs to the SmpB family.</text>
</comment>
<dbReference type="GO" id="GO:0003723">
    <property type="term" value="F:RNA binding"/>
    <property type="evidence" value="ECO:0007669"/>
    <property type="project" value="UniProtKB-UniRule"/>
</dbReference>
<gene>
    <name evidence="3" type="primary">smpB</name>
    <name evidence="5" type="ORF">SAMN04488103_101517</name>
</gene>
<dbReference type="EMBL" id="FOCE01000001">
    <property type="protein sequence ID" value="SEM57338.1"/>
    <property type="molecule type" value="Genomic_DNA"/>
</dbReference>
<dbReference type="InterPro" id="IPR020081">
    <property type="entry name" value="SsrA-bd_prot_CS"/>
</dbReference>
<dbReference type="SUPFAM" id="SSF74982">
    <property type="entry name" value="Small protein B (SmpB)"/>
    <property type="match status" value="1"/>
</dbReference>
<dbReference type="PANTHER" id="PTHR30308:SF2">
    <property type="entry name" value="SSRA-BINDING PROTEIN"/>
    <property type="match status" value="1"/>
</dbReference>
<dbReference type="STRING" id="933059.SAMN04488103_101517"/>
<dbReference type="HAMAP" id="MF_00023">
    <property type="entry name" value="SmpB"/>
    <property type="match status" value="1"/>
</dbReference>
<keyword evidence="6" id="KW-1185">Reference proteome</keyword>
<dbReference type="PROSITE" id="PS01317">
    <property type="entry name" value="SSRP"/>
    <property type="match status" value="1"/>
</dbReference>
<evidence type="ECO:0000313" key="5">
    <source>
        <dbReference type="EMBL" id="SEM57338.1"/>
    </source>
</evidence>
<accession>A0A1H7ZII0</accession>
<dbReference type="GO" id="GO:0070929">
    <property type="term" value="P:trans-translation"/>
    <property type="evidence" value="ECO:0007669"/>
    <property type="project" value="UniProtKB-UniRule"/>
</dbReference>
<dbReference type="Gene3D" id="2.40.280.10">
    <property type="match status" value="1"/>
</dbReference>
<dbReference type="GO" id="GO:0005829">
    <property type="term" value="C:cytosol"/>
    <property type="evidence" value="ECO:0007669"/>
    <property type="project" value="TreeGrafter"/>
</dbReference>
<comment type="function">
    <text evidence="3">Required for rescue of stalled ribosomes mediated by trans-translation. Binds to transfer-messenger RNA (tmRNA), required for stable association of tmRNA with ribosomes. tmRNA and SmpB together mimic tRNA shape, replacing the anticodon stem-loop with SmpB. tmRNA is encoded by the ssrA gene; the 2 termini fold to resemble tRNA(Ala) and it encodes a 'tag peptide', a short internal open reading frame. During trans-translation Ala-aminoacylated tmRNA acts like a tRNA, entering the A-site of stalled ribosomes, displacing the stalled mRNA. The ribosome then switches to translate the ORF on the tmRNA; the nascent peptide is terminated with the 'tag peptide' encoded by the tmRNA and targeted for degradation. The ribosome is freed to recommence translation, which seems to be the essential function of trans-translation.</text>
</comment>
<feature type="compositionally biased region" description="Basic and acidic residues" evidence="4">
    <location>
        <begin position="163"/>
        <end position="174"/>
    </location>
</feature>
<protein>
    <recommendedName>
        <fullName evidence="3">SsrA-binding protein</fullName>
    </recommendedName>
    <alternativeName>
        <fullName evidence="3">Small protein B</fullName>
    </alternativeName>
</protein>
<evidence type="ECO:0000256" key="4">
    <source>
        <dbReference type="SAM" id="MobiDB-lite"/>
    </source>
</evidence>
<name>A0A1H7ZII0_9RHOB</name>
<proteinExistence type="inferred from homology"/>
<dbReference type="AlphaFoldDB" id="A0A1H7ZII0"/>